<gene>
    <name evidence="2" type="ORF">LSINAPIS_LOCUS3120</name>
</gene>
<keyword evidence="3" id="KW-1185">Reference proteome</keyword>
<reference evidence="2 3" key="1">
    <citation type="submission" date="2017-07" db="EMBL/GenBank/DDBJ databases">
        <authorList>
            <person name="Talla V."/>
            <person name="Backstrom N."/>
        </authorList>
    </citation>
    <scope>NUCLEOTIDE SEQUENCE [LARGE SCALE GENOMIC DNA]</scope>
</reference>
<evidence type="ECO:0000256" key="1">
    <source>
        <dbReference type="SAM" id="Phobius"/>
    </source>
</evidence>
<keyword evidence="1" id="KW-0812">Transmembrane</keyword>
<organism evidence="2 3">
    <name type="scientific">Leptidea sinapis</name>
    <dbReference type="NCBI Taxonomy" id="189913"/>
    <lineage>
        <taxon>Eukaryota</taxon>
        <taxon>Metazoa</taxon>
        <taxon>Ecdysozoa</taxon>
        <taxon>Arthropoda</taxon>
        <taxon>Hexapoda</taxon>
        <taxon>Insecta</taxon>
        <taxon>Pterygota</taxon>
        <taxon>Neoptera</taxon>
        <taxon>Endopterygota</taxon>
        <taxon>Lepidoptera</taxon>
        <taxon>Glossata</taxon>
        <taxon>Ditrysia</taxon>
        <taxon>Papilionoidea</taxon>
        <taxon>Pieridae</taxon>
        <taxon>Dismorphiinae</taxon>
        <taxon>Leptidea</taxon>
    </lineage>
</organism>
<evidence type="ECO:0000313" key="3">
    <source>
        <dbReference type="Proteomes" id="UP000324832"/>
    </source>
</evidence>
<keyword evidence="1" id="KW-1133">Transmembrane helix</keyword>
<feature type="transmembrane region" description="Helical" evidence="1">
    <location>
        <begin position="23"/>
        <end position="45"/>
    </location>
</feature>
<dbReference type="EMBL" id="FZQP02000726">
    <property type="protein sequence ID" value="VVC90137.1"/>
    <property type="molecule type" value="Genomic_DNA"/>
</dbReference>
<name>A0A5E4PVS2_9NEOP</name>
<feature type="non-terminal residue" evidence="2">
    <location>
        <position position="273"/>
    </location>
</feature>
<accession>A0A5E4PVS2</accession>
<dbReference type="Proteomes" id="UP000324832">
    <property type="component" value="Unassembled WGS sequence"/>
</dbReference>
<keyword evidence="1" id="KW-0472">Membrane</keyword>
<protein>
    <submittedName>
        <fullName evidence="2">Uncharacterized protein</fullName>
    </submittedName>
</protein>
<dbReference type="AlphaFoldDB" id="A0A5E4PVS2"/>
<proteinExistence type="predicted"/>
<sequence length="273" mass="30481">MPVSNQLRLLLWKDYLMRKRKPITLAGIFWAIGVVASICIVRFNIDNQDFPTCQFAARALPSAGLLTFLQSFICNMSPLVNNETIIDVAASIPDALKLISTLSAVADEPAFLDLAKNGIHVKDMLRSRNKVQRYLKDQLALPDDVVNDIIEARIGFEGIMKGDFDRCSATSMRKTIIIEDDQKMEILVGKLCKLTKSEIQKIMGDLVTEIDLGKYITMAGNMYTRLSGDNRLAQLGKMTTAALRMMSRQSFLPPELNDIISGDGTEFTYVDFS</sequence>
<evidence type="ECO:0000313" key="2">
    <source>
        <dbReference type="EMBL" id="VVC90137.1"/>
    </source>
</evidence>